<accession>A0A0A1WKD3</accession>
<feature type="compositionally biased region" description="Polar residues" evidence="1">
    <location>
        <begin position="616"/>
        <end position="633"/>
    </location>
</feature>
<gene>
    <name evidence="2" type="ORF">g.15295</name>
</gene>
<dbReference type="EMBL" id="GBXI01015146">
    <property type="protein sequence ID" value="JAC99145.1"/>
    <property type="molecule type" value="Transcribed_RNA"/>
</dbReference>
<evidence type="ECO:0000313" key="2">
    <source>
        <dbReference type="EMBL" id="JAC99145.1"/>
    </source>
</evidence>
<feature type="region of interest" description="Disordered" evidence="1">
    <location>
        <begin position="348"/>
        <end position="385"/>
    </location>
</feature>
<evidence type="ECO:0000256" key="1">
    <source>
        <dbReference type="SAM" id="MobiDB-lite"/>
    </source>
</evidence>
<protein>
    <submittedName>
        <fullName evidence="2">Uncharacterized protein</fullName>
    </submittedName>
</protein>
<name>A0A0A1WKD3_ZEUCU</name>
<feature type="compositionally biased region" description="Polar residues" evidence="1">
    <location>
        <begin position="349"/>
        <end position="361"/>
    </location>
</feature>
<feature type="compositionally biased region" description="Polar residues" evidence="1">
    <location>
        <begin position="428"/>
        <end position="444"/>
    </location>
</feature>
<feature type="compositionally biased region" description="Polar residues" evidence="1">
    <location>
        <begin position="370"/>
        <end position="385"/>
    </location>
</feature>
<proteinExistence type="predicted"/>
<sequence>MNPAKGIINVNTLEELEYRRCTWWSSFLENMSEREDGEVYDVNSIAEKFDDDTSSDDADEAEEVQVLEDIEYHNLMNQSTQQEKTTFIMESEEMQDILNSTRPILKEHELKLKASGLERIMNTFDSARIEREVGGWMRRNRSAITTQAAIQTDSDTDSSMSCEDDHYIRSVQNCHHMRKPKHIQYFKKCKSYQTACCKYGMLVEPKPHRSYTCNCYKYNSMRSPKCWKMPSTDEPEIIDKRYGKHKHKMRNCIPECGSSSASDYDCQERLCFKRNMTPSSHTERLADKRCFKTVGKPMLQNGSGTRMMSMMENVYETPTKSTVAKASIPNTAPSKISTKRGAARKALSLLNTNNKKGNAKSTKSKRTVKTQENQKSSSEGNTTFENDLKSAIALSLQSLKQNRNSESSVQQQQPSTSSESTNNSLQLAGSSRNGNGVQESVSTTKTRKKTEGSNKPPSKSVKKQSQIKKVNRKTNEAKENTFLNNLENICNSTALNGAAASKQLPSCLPVIPENSECSPTASPCTENEEHTVRKLTTNQSPAQKESPIGGSVANSKMETQFKNVFSSTTIHGTAVSKSLITTSPPVKEQVTPCKPKSKKVGIRNAATEPRRKQKRNMVNNKTMGYRSSVSPTPASVAKVKPNRIMLYTPQRKARTLDGHFQVTKELMSSVIGEEHTRRFFKYHIGKLTFPKSSTVYYCPPETDLSSSDSDDDPLLKVGCCGELYESEKLDDSNVV</sequence>
<dbReference type="AlphaFoldDB" id="A0A0A1WKD3"/>
<organism evidence="2">
    <name type="scientific">Zeugodacus cucurbitae</name>
    <name type="common">Melon fruit fly</name>
    <name type="synonym">Bactrocera cucurbitae</name>
    <dbReference type="NCBI Taxonomy" id="28588"/>
    <lineage>
        <taxon>Eukaryota</taxon>
        <taxon>Metazoa</taxon>
        <taxon>Ecdysozoa</taxon>
        <taxon>Arthropoda</taxon>
        <taxon>Hexapoda</taxon>
        <taxon>Insecta</taxon>
        <taxon>Pterygota</taxon>
        <taxon>Neoptera</taxon>
        <taxon>Endopterygota</taxon>
        <taxon>Diptera</taxon>
        <taxon>Brachycera</taxon>
        <taxon>Muscomorpha</taxon>
        <taxon>Tephritoidea</taxon>
        <taxon>Tephritidae</taxon>
        <taxon>Zeugodacus</taxon>
        <taxon>Zeugodacus</taxon>
    </lineage>
</organism>
<feature type="compositionally biased region" description="Basic residues" evidence="1">
    <location>
        <begin position="460"/>
        <end position="472"/>
    </location>
</feature>
<feature type="compositionally biased region" description="Low complexity" evidence="1">
    <location>
        <begin position="405"/>
        <end position="427"/>
    </location>
</feature>
<feature type="region of interest" description="Disordered" evidence="1">
    <location>
        <begin position="400"/>
        <end position="479"/>
    </location>
</feature>
<reference evidence="2" key="1">
    <citation type="submission" date="2014-11" db="EMBL/GenBank/DDBJ databases">
        <authorList>
            <person name="Geib S."/>
        </authorList>
    </citation>
    <scope>NUCLEOTIDE SEQUENCE</scope>
</reference>
<feature type="region of interest" description="Disordered" evidence="1">
    <location>
        <begin position="608"/>
        <end position="634"/>
    </location>
</feature>
<reference evidence="2" key="2">
    <citation type="journal article" date="2015" name="Gigascience">
        <title>Reconstructing a comprehensive transcriptome assembly of a white-pupal translocated strain of the pest fruit fly Bactrocera cucurbitae.</title>
        <authorList>
            <person name="Sim S.B."/>
            <person name="Calla B."/>
            <person name="Hall B."/>
            <person name="DeRego T."/>
            <person name="Geib S.M."/>
        </authorList>
    </citation>
    <scope>NUCLEOTIDE SEQUENCE</scope>
</reference>